<dbReference type="SUPFAM" id="SSF46689">
    <property type="entry name" value="Homeodomain-like"/>
    <property type="match status" value="1"/>
</dbReference>
<dbReference type="SUPFAM" id="SSF48498">
    <property type="entry name" value="Tetracyclin repressor-like, C-terminal domain"/>
    <property type="match status" value="1"/>
</dbReference>
<dbReference type="InterPro" id="IPR009057">
    <property type="entry name" value="Homeodomain-like_sf"/>
</dbReference>
<protein>
    <submittedName>
        <fullName evidence="6">TetR family transcriptional regulator</fullName>
    </submittedName>
</protein>
<feature type="DNA-binding region" description="H-T-H motif" evidence="4">
    <location>
        <begin position="103"/>
        <end position="122"/>
    </location>
</feature>
<reference evidence="6" key="2">
    <citation type="submission" date="2020-09" db="EMBL/GenBank/DDBJ databases">
        <authorList>
            <person name="Kittiwongwattana C."/>
        </authorList>
    </citation>
    <scope>NUCLEOTIDE SEQUENCE</scope>
    <source>
        <strain evidence="6">1310</strain>
    </source>
</reference>
<evidence type="ECO:0000256" key="1">
    <source>
        <dbReference type="ARBA" id="ARBA00023015"/>
    </source>
</evidence>
<dbReference type="Pfam" id="PF00440">
    <property type="entry name" value="TetR_N"/>
    <property type="match status" value="1"/>
</dbReference>
<evidence type="ECO:0000256" key="4">
    <source>
        <dbReference type="PROSITE-ProRule" id="PRU00335"/>
    </source>
</evidence>
<keyword evidence="9" id="KW-1185">Reference proteome</keyword>
<evidence type="ECO:0000259" key="5">
    <source>
        <dbReference type="PROSITE" id="PS50977"/>
    </source>
</evidence>
<dbReference type="Proteomes" id="UP000503144">
    <property type="component" value="Chromosome"/>
</dbReference>
<dbReference type="RefSeq" id="WP_168808021.1">
    <property type="nucleotide sequence ID" value="NZ_CP051204.2"/>
</dbReference>
<keyword evidence="1" id="KW-0805">Transcription regulation</keyword>
<keyword evidence="3" id="KW-0804">Transcription</keyword>
<evidence type="ECO:0000313" key="8">
    <source>
        <dbReference type="Proteomes" id="UP000502421"/>
    </source>
</evidence>
<name>A0AAE6ZJK6_9BACT</name>
<dbReference type="Gene3D" id="1.10.357.10">
    <property type="entry name" value="Tetracycline Repressor, domain 2"/>
    <property type="match status" value="1"/>
</dbReference>
<keyword evidence="2 4" id="KW-0238">DNA-binding</keyword>
<reference evidence="8" key="1">
    <citation type="submission" date="2020-04" db="EMBL/GenBank/DDBJ databases">
        <authorList>
            <person name="Kittiwongwattana C."/>
        </authorList>
    </citation>
    <scope>NUCLEOTIDE SEQUENCE [LARGE SCALE GENOMIC DNA]</scope>
    <source>
        <strain evidence="7">1303</strain>
        <strain evidence="8">1310</strain>
    </source>
</reference>
<evidence type="ECO:0000313" key="7">
    <source>
        <dbReference type="EMBL" id="QJB40717.1"/>
    </source>
</evidence>
<evidence type="ECO:0000256" key="3">
    <source>
        <dbReference type="ARBA" id="ARBA00023163"/>
    </source>
</evidence>
<dbReference type="EMBL" id="CP051204">
    <property type="protein sequence ID" value="QJB40717.1"/>
    <property type="molecule type" value="Genomic_DNA"/>
</dbReference>
<sequence length="287" mass="33163">MKILRPLVQFPSKNILFFSGQSKGVPVFFLFDAVARRIRNNYLTKKFGGIGFGCNFDSSNKKVRQSDFGNLTKQTMAELDQKRTLILEAALKRFKRFGLSKTTMEEIARDLDISKGSLYYYFSDKESIYVAVVERMIADCFIDMSAFVETAPSTDAIINRYLELKETMLIEYHFLFGINQWIKDMPSSLMRQTIELLQTVEISFLSAVIRKGISLGELNEDIDADDTAQLLINVLFGLWVIWCKWQATGFDPQDREGLHCFMQREKKVLDIFFNGLRYRPAINQARL</sequence>
<dbReference type="PRINTS" id="PR00455">
    <property type="entry name" value="HTHTETR"/>
</dbReference>
<evidence type="ECO:0000256" key="2">
    <source>
        <dbReference type="ARBA" id="ARBA00023125"/>
    </source>
</evidence>
<dbReference type="EMBL" id="CP051205">
    <property type="protein sequence ID" value="QJB34196.1"/>
    <property type="molecule type" value="Genomic_DNA"/>
</dbReference>
<gene>
    <name evidence="7" type="ORF">HF324_23905</name>
    <name evidence="6" type="ORF">HF329_24050</name>
</gene>
<dbReference type="AlphaFoldDB" id="A0AAE6ZJK6"/>
<dbReference type="KEGG" id="coy:HF329_24050"/>
<dbReference type="Proteomes" id="UP000502421">
    <property type="component" value="Chromosome"/>
</dbReference>
<dbReference type="Gene3D" id="1.10.10.60">
    <property type="entry name" value="Homeodomain-like"/>
    <property type="match status" value="1"/>
</dbReference>
<dbReference type="InterPro" id="IPR001647">
    <property type="entry name" value="HTH_TetR"/>
</dbReference>
<evidence type="ECO:0000313" key="9">
    <source>
        <dbReference type="Proteomes" id="UP000503144"/>
    </source>
</evidence>
<dbReference type="PROSITE" id="PS50977">
    <property type="entry name" value="HTH_TETR_2"/>
    <property type="match status" value="1"/>
</dbReference>
<accession>A0AAE6ZJK6</accession>
<dbReference type="InterPro" id="IPR036271">
    <property type="entry name" value="Tet_transcr_reg_TetR-rel_C_sf"/>
</dbReference>
<dbReference type="PANTHER" id="PTHR47506">
    <property type="entry name" value="TRANSCRIPTIONAL REGULATORY PROTEIN"/>
    <property type="match status" value="1"/>
</dbReference>
<proteinExistence type="predicted"/>
<dbReference type="InterPro" id="IPR023772">
    <property type="entry name" value="DNA-bd_HTH_TetR-type_CS"/>
</dbReference>
<dbReference type="PANTHER" id="PTHR47506:SF1">
    <property type="entry name" value="HTH-TYPE TRANSCRIPTIONAL REGULATOR YJDC"/>
    <property type="match status" value="1"/>
</dbReference>
<feature type="domain" description="HTH tetR-type" evidence="5">
    <location>
        <begin position="80"/>
        <end position="140"/>
    </location>
</feature>
<evidence type="ECO:0000313" key="6">
    <source>
        <dbReference type="EMBL" id="QJB34196.1"/>
    </source>
</evidence>
<dbReference type="GO" id="GO:0003677">
    <property type="term" value="F:DNA binding"/>
    <property type="evidence" value="ECO:0007669"/>
    <property type="project" value="UniProtKB-UniRule"/>
</dbReference>
<organism evidence="6 8">
    <name type="scientific">Chitinophaga oryzae</name>
    <dbReference type="NCBI Taxonomy" id="2725414"/>
    <lineage>
        <taxon>Bacteria</taxon>
        <taxon>Pseudomonadati</taxon>
        <taxon>Bacteroidota</taxon>
        <taxon>Chitinophagia</taxon>
        <taxon>Chitinophagales</taxon>
        <taxon>Chitinophagaceae</taxon>
        <taxon>Chitinophaga</taxon>
    </lineage>
</organism>
<dbReference type="PROSITE" id="PS01081">
    <property type="entry name" value="HTH_TETR_1"/>
    <property type="match status" value="1"/>
</dbReference>